<reference evidence="3 4" key="1">
    <citation type="submission" date="2024-03" db="EMBL/GenBank/DDBJ databases">
        <title>WGS assembly of Saponaria officinalis var. Norfolk2.</title>
        <authorList>
            <person name="Jenkins J."/>
            <person name="Shu S."/>
            <person name="Grimwood J."/>
            <person name="Barry K."/>
            <person name="Goodstein D."/>
            <person name="Schmutz J."/>
            <person name="Leebens-Mack J."/>
            <person name="Osbourn A."/>
        </authorList>
    </citation>
    <scope>NUCLEOTIDE SEQUENCE [LARGE SCALE GENOMIC DNA]</scope>
    <source>
        <strain evidence="4">cv. Norfolk2</strain>
        <strain evidence="3">JIC</strain>
        <tissue evidence="3">Leaf</tissue>
    </source>
</reference>
<evidence type="ECO:0000256" key="1">
    <source>
        <dbReference type="ARBA" id="ARBA00022737"/>
    </source>
</evidence>
<dbReference type="Gene3D" id="1.25.40.10">
    <property type="entry name" value="Tetratricopeptide repeat domain"/>
    <property type="match status" value="2"/>
</dbReference>
<evidence type="ECO:0000313" key="3">
    <source>
        <dbReference type="EMBL" id="KAK9714405.1"/>
    </source>
</evidence>
<evidence type="ECO:0000256" key="2">
    <source>
        <dbReference type="PROSITE-ProRule" id="PRU00708"/>
    </source>
</evidence>
<evidence type="ECO:0008006" key="5">
    <source>
        <dbReference type="Google" id="ProtNLM"/>
    </source>
</evidence>
<dbReference type="Proteomes" id="UP001443914">
    <property type="component" value="Unassembled WGS sequence"/>
</dbReference>
<gene>
    <name evidence="3" type="ORF">RND81_06G091700</name>
</gene>
<keyword evidence="1" id="KW-0677">Repeat</keyword>
<feature type="repeat" description="PPR" evidence="2">
    <location>
        <begin position="381"/>
        <end position="415"/>
    </location>
</feature>
<dbReference type="NCBIfam" id="TIGR00756">
    <property type="entry name" value="PPR"/>
    <property type="match status" value="5"/>
</dbReference>
<accession>A0AAW1K522</accession>
<name>A0AAW1K522_SAPOF</name>
<dbReference type="PROSITE" id="PS51375">
    <property type="entry name" value="PPR"/>
    <property type="match status" value="6"/>
</dbReference>
<dbReference type="PANTHER" id="PTHR46862">
    <property type="entry name" value="OS07G0661900 PROTEIN"/>
    <property type="match status" value="1"/>
</dbReference>
<feature type="repeat" description="PPR" evidence="2">
    <location>
        <begin position="626"/>
        <end position="660"/>
    </location>
</feature>
<dbReference type="SUPFAM" id="SSF81901">
    <property type="entry name" value="HCP-like"/>
    <property type="match status" value="1"/>
</dbReference>
<feature type="repeat" description="PPR" evidence="2">
    <location>
        <begin position="486"/>
        <end position="520"/>
    </location>
</feature>
<dbReference type="EMBL" id="JBDFQZ010000006">
    <property type="protein sequence ID" value="KAK9714405.1"/>
    <property type="molecule type" value="Genomic_DNA"/>
</dbReference>
<dbReference type="InterPro" id="IPR002885">
    <property type="entry name" value="PPR_rpt"/>
</dbReference>
<comment type="caution">
    <text evidence="3">The sequence shown here is derived from an EMBL/GenBank/DDBJ whole genome shotgun (WGS) entry which is preliminary data.</text>
</comment>
<feature type="repeat" description="PPR" evidence="2">
    <location>
        <begin position="346"/>
        <end position="380"/>
    </location>
</feature>
<feature type="repeat" description="PPR" evidence="2">
    <location>
        <begin position="521"/>
        <end position="555"/>
    </location>
</feature>
<dbReference type="AlphaFoldDB" id="A0AAW1K522"/>
<dbReference type="PANTHER" id="PTHR46862:SF2">
    <property type="entry name" value="OS02G0611400 PROTEIN"/>
    <property type="match status" value="1"/>
</dbReference>
<feature type="repeat" description="PPR" evidence="2">
    <location>
        <begin position="416"/>
        <end position="450"/>
    </location>
</feature>
<dbReference type="InterPro" id="IPR011990">
    <property type="entry name" value="TPR-like_helical_dom_sf"/>
</dbReference>
<sequence>MNLRHLLRRHHPFTTVLARLTTSTTVSNHTFSNHIFLNHTLTKPFQSSPPLSLSSAAATANAAVEESEDDAAMNEFLSRFVHSMRSKLADSYPNSDKPTIDSMLVIVVDKLVAEMQRHGGTSAATDEFGNEVLTKTMWEVSNTVFHEMEREKTKEKLNRYLQSEEVKTMARFASEIGVRGDMLREMRFKWAKEVMEDAEFYAELKQLKESAADIEGGGDDGGVSGSPKEALPKRRGKINYKLYGLDMSGEKWREVAEKVHAAEEVVWPLEAKAITGKCKLVTEKIVGLGADEDEGKVLELIKEWVELLQPSKVDWVALLENVKARDYSVYLKIAERVLDEPTFQSDIRDYSLLIDFHAKERRTEDVERLLKKMSAKGLAPDVLTLTALLHLYSKTDNLDQAKEAFEALKSQGFKPDMEIYNSMIMAYVNAGHAKSAEKLIREMEVRDLKPVEEIYMSLLQAFAQRADIDGAQRIVTTMRFAGFQPTAESCTLLIQASAKSGDPTEARNNFELMMNLGYKPDDKSTSILISAYEKKNELDKALSLLLQLEKDGFEPGILTYCVLVDWLGKLQLIDEAEQILAKIAQLGEAPPFKIQVSLCDMYARAGIEKKTLQALGVLEAKKDLLEHTDFERIIQGLLKSGFVNEARRIWNLMEAQGLAPSESLKLNFMATESIILSSTNNRPGTK</sequence>
<evidence type="ECO:0000313" key="4">
    <source>
        <dbReference type="Proteomes" id="UP001443914"/>
    </source>
</evidence>
<keyword evidence="4" id="KW-1185">Reference proteome</keyword>
<organism evidence="3 4">
    <name type="scientific">Saponaria officinalis</name>
    <name type="common">Common soapwort</name>
    <name type="synonym">Lychnis saponaria</name>
    <dbReference type="NCBI Taxonomy" id="3572"/>
    <lineage>
        <taxon>Eukaryota</taxon>
        <taxon>Viridiplantae</taxon>
        <taxon>Streptophyta</taxon>
        <taxon>Embryophyta</taxon>
        <taxon>Tracheophyta</taxon>
        <taxon>Spermatophyta</taxon>
        <taxon>Magnoliopsida</taxon>
        <taxon>eudicotyledons</taxon>
        <taxon>Gunneridae</taxon>
        <taxon>Pentapetalae</taxon>
        <taxon>Caryophyllales</taxon>
        <taxon>Caryophyllaceae</taxon>
        <taxon>Caryophylleae</taxon>
        <taxon>Saponaria</taxon>
    </lineage>
</organism>
<dbReference type="Pfam" id="PF13812">
    <property type="entry name" value="PPR_3"/>
    <property type="match status" value="2"/>
</dbReference>
<protein>
    <recommendedName>
        <fullName evidence="5">Pentacotripeptide-repeat region of PRORP domain-containing protein</fullName>
    </recommendedName>
</protein>
<dbReference type="Pfam" id="PF01535">
    <property type="entry name" value="PPR"/>
    <property type="match status" value="2"/>
</dbReference>
<proteinExistence type="predicted"/>
<dbReference type="EMBL" id="JBDFQZ010000006">
    <property type="protein sequence ID" value="KAK9714406.1"/>
    <property type="molecule type" value="Genomic_DNA"/>
</dbReference>